<dbReference type="PANTHER" id="PTHR10000:SF8">
    <property type="entry name" value="HAD SUPERFAMILY HYDROLASE-LIKE, TYPE 3"/>
    <property type="match status" value="1"/>
</dbReference>
<dbReference type="AlphaFoldDB" id="A0A7S1YSJ3"/>
<dbReference type="InterPro" id="IPR036412">
    <property type="entry name" value="HAD-like_sf"/>
</dbReference>
<proteinExistence type="predicted"/>
<dbReference type="PRINTS" id="PR00119">
    <property type="entry name" value="CATATPASE"/>
</dbReference>
<name>A0A7S1YSJ3_9STRA</name>
<evidence type="ECO:0000313" key="1">
    <source>
        <dbReference type="EMBL" id="CAD9318085.1"/>
    </source>
</evidence>
<dbReference type="InterPro" id="IPR023214">
    <property type="entry name" value="HAD_sf"/>
</dbReference>
<dbReference type="EMBL" id="HBGN01007069">
    <property type="protein sequence ID" value="CAD9318085.1"/>
    <property type="molecule type" value="Transcribed_RNA"/>
</dbReference>
<dbReference type="PROSITE" id="PS01229">
    <property type="entry name" value="COF_2"/>
    <property type="match status" value="1"/>
</dbReference>
<accession>A0A7S1YSJ3</accession>
<reference evidence="1" key="1">
    <citation type="submission" date="2021-01" db="EMBL/GenBank/DDBJ databases">
        <authorList>
            <person name="Corre E."/>
            <person name="Pelletier E."/>
            <person name="Niang G."/>
            <person name="Scheremetjew M."/>
            <person name="Finn R."/>
            <person name="Kale V."/>
            <person name="Holt S."/>
            <person name="Cochrane G."/>
            <person name="Meng A."/>
            <person name="Brown T."/>
            <person name="Cohen L."/>
        </authorList>
    </citation>
    <scope>NUCLEOTIDE SEQUENCE</scope>
    <source>
        <strain evidence="1">Pop2</strain>
    </source>
</reference>
<dbReference type="GO" id="GO:0005829">
    <property type="term" value="C:cytosol"/>
    <property type="evidence" value="ECO:0007669"/>
    <property type="project" value="TreeGrafter"/>
</dbReference>
<dbReference type="Gene3D" id="3.40.50.1000">
    <property type="entry name" value="HAD superfamily/HAD-like"/>
    <property type="match status" value="1"/>
</dbReference>
<protein>
    <submittedName>
        <fullName evidence="1">Uncharacterized protein</fullName>
    </submittedName>
</protein>
<dbReference type="PROSITE" id="PS01228">
    <property type="entry name" value="COF_1"/>
    <property type="match status" value="1"/>
</dbReference>
<dbReference type="Gene3D" id="3.30.1240.10">
    <property type="match status" value="1"/>
</dbReference>
<sequence>MDLHELVMATISQIDKEETENVIPPLEIVEEEEEDDGSSSTTTQFLSKKETLLKIKNIRAIASDVDGTLLAKDQSIHPRTLSAIQRAIIESSSSSERPLQYFFPATGKSRKGAFDSLGPDIASLLLNTPGVFIQGLYCVDANNKVVFERKLSSDAIAVAEDLAQQYNISIVAYDGDDLYSTEITEIVEHLHTFYGEPMPQLLYSEEGVVTTIKLANHEPCMHKLLLMDNDTEKLNTLVRPKLESLASQYGATVTQALPTMLEWLPAGCSKALGVSKLCEHLGIDPTTQLLALGDAENDVGMLEMACIGVAMGNGCDRAKGAADFVTEESNCEGGAGVAMELFGFGGTTL</sequence>
<dbReference type="SUPFAM" id="SSF56784">
    <property type="entry name" value="HAD-like"/>
    <property type="match status" value="1"/>
</dbReference>
<organism evidence="1">
    <name type="scientific">Ditylum brightwellii</name>
    <dbReference type="NCBI Taxonomy" id="49249"/>
    <lineage>
        <taxon>Eukaryota</taxon>
        <taxon>Sar</taxon>
        <taxon>Stramenopiles</taxon>
        <taxon>Ochrophyta</taxon>
        <taxon>Bacillariophyta</taxon>
        <taxon>Mediophyceae</taxon>
        <taxon>Lithodesmiophycidae</taxon>
        <taxon>Lithodesmiales</taxon>
        <taxon>Lithodesmiaceae</taxon>
        <taxon>Ditylum</taxon>
    </lineage>
</organism>
<dbReference type="GO" id="GO:0000287">
    <property type="term" value="F:magnesium ion binding"/>
    <property type="evidence" value="ECO:0007669"/>
    <property type="project" value="TreeGrafter"/>
</dbReference>
<dbReference type="GO" id="GO:0016791">
    <property type="term" value="F:phosphatase activity"/>
    <property type="evidence" value="ECO:0007669"/>
    <property type="project" value="TreeGrafter"/>
</dbReference>
<gene>
    <name evidence="1" type="ORF">DBRI1063_LOCUS4515</name>
</gene>
<dbReference type="Pfam" id="PF08282">
    <property type="entry name" value="Hydrolase_3"/>
    <property type="match status" value="1"/>
</dbReference>
<dbReference type="PANTHER" id="PTHR10000">
    <property type="entry name" value="PHOSPHOSERINE PHOSPHATASE"/>
    <property type="match status" value="1"/>
</dbReference>